<evidence type="ECO:0000313" key="1">
    <source>
        <dbReference type="EMBL" id="PNI29089.1"/>
    </source>
</evidence>
<gene>
    <name evidence="1" type="ORF">CK820_G0042302</name>
</gene>
<dbReference type="Proteomes" id="UP000236370">
    <property type="component" value="Unassembled WGS sequence"/>
</dbReference>
<feature type="non-terminal residue" evidence="1">
    <location>
        <position position="1"/>
    </location>
</feature>
<dbReference type="AlphaFoldDB" id="A0A2J8K253"/>
<evidence type="ECO:0000313" key="2">
    <source>
        <dbReference type="Proteomes" id="UP000236370"/>
    </source>
</evidence>
<organism evidence="1 2">
    <name type="scientific">Pan troglodytes</name>
    <name type="common">Chimpanzee</name>
    <dbReference type="NCBI Taxonomy" id="9598"/>
    <lineage>
        <taxon>Eukaryota</taxon>
        <taxon>Metazoa</taxon>
        <taxon>Chordata</taxon>
        <taxon>Craniata</taxon>
        <taxon>Vertebrata</taxon>
        <taxon>Euteleostomi</taxon>
        <taxon>Mammalia</taxon>
        <taxon>Eutheria</taxon>
        <taxon>Euarchontoglires</taxon>
        <taxon>Primates</taxon>
        <taxon>Haplorrhini</taxon>
        <taxon>Catarrhini</taxon>
        <taxon>Hominidae</taxon>
        <taxon>Pan</taxon>
    </lineage>
</organism>
<proteinExistence type="predicted"/>
<accession>A0A2J8K253</accession>
<name>A0A2J8K253_PANTR</name>
<reference evidence="1 2" key="1">
    <citation type="submission" date="2017-12" db="EMBL/GenBank/DDBJ databases">
        <title>High-resolution comparative analysis of great ape genomes.</title>
        <authorList>
            <person name="Pollen A."/>
            <person name="Hastie A."/>
            <person name="Hormozdiari F."/>
            <person name="Dougherty M."/>
            <person name="Liu R."/>
            <person name="Chaisson M."/>
            <person name="Hoppe E."/>
            <person name="Hill C."/>
            <person name="Pang A."/>
            <person name="Hillier L."/>
            <person name="Baker C."/>
            <person name="Armstrong J."/>
            <person name="Shendure J."/>
            <person name="Paten B."/>
            <person name="Wilson R."/>
            <person name="Chao H."/>
            <person name="Schneider V."/>
            <person name="Ventura M."/>
            <person name="Kronenberg Z."/>
            <person name="Murali S."/>
            <person name="Gordon D."/>
            <person name="Cantsilieris S."/>
            <person name="Munson K."/>
            <person name="Nelson B."/>
            <person name="Raja A."/>
            <person name="Underwood J."/>
            <person name="Diekhans M."/>
            <person name="Fiddes I."/>
            <person name="Haussler D."/>
            <person name="Eichler E."/>
        </authorList>
    </citation>
    <scope>NUCLEOTIDE SEQUENCE [LARGE SCALE GENOMIC DNA]</scope>
    <source>
        <strain evidence="1">Yerkes chimp pedigree #C0471</strain>
    </source>
</reference>
<comment type="caution">
    <text evidence="1">The sequence shown here is derived from an EMBL/GenBank/DDBJ whole genome shotgun (WGS) entry which is preliminary data.</text>
</comment>
<sequence length="139" mass="15615">VIVPLQSSLGNRARPRLYKIKIKHANHCPASTPVQIPAFDPREADCWGKLRVLEVPLAVSGQKEKQEGASITRNCFPQSAGITGVSHRAGPRPTSFGWQWFGYRLSKFMLRFEPQCGRCWDVGPHRSCVVLEVESSWID</sequence>
<protein>
    <submittedName>
        <fullName evidence="1">CYTH2 isoform 13</fullName>
    </submittedName>
</protein>
<dbReference type="EMBL" id="NBAG03000399">
    <property type="protein sequence ID" value="PNI29089.1"/>
    <property type="molecule type" value="Genomic_DNA"/>
</dbReference>